<sequence length="479" mass="54852">MEELRFYNTFTRRKEPFKPIIADEVRMYTCGPTVHDFAHLGNYRAYIFEDILRRTLKFFGYSVIQVMNLTDVDDKTIRKSRERGVTLQEYTREYTESFFEDLDALRIERAEFYPEATKHIPEMVELIEKLIANGHTYETDGSIYFRISSFPAYGRLANVKLDDLRSGVRVDSDEYEKEDVRDFALWKSWTPDDGDVFWDTSIGKGRPGWHIECSAMSTKYLGEHFDIHSGGVDNIFPHHENEIAQSLCGYGGDFVNVWMHNAHLMVNSEKMSKSLNNFFKLKEVTSTGISPRAVRYFLLSAHYRQPLNLVYDPDNNITDSFDAASGALDRIDEFRTKLAELQKQGEDSGEAGDDILDIIDKARSSFKGALGNDLDISGALGALFGMIKDVNRLLDEAQVTAVDAVALDDLLMDWDRVLGVIRPEERGEIDVERIEALIEERKQARQAKDFARSDEIRDLLASEGIIIQDTPGGVRWRKK</sequence>
<dbReference type="PANTHER" id="PTHR10890:SF3">
    <property type="entry name" value="CYSTEINE--TRNA LIGASE, CYTOPLASMIC"/>
    <property type="match status" value="1"/>
</dbReference>
<dbReference type="InterPro" id="IPR032678">
    <property type="entry name" value="tRNA-synt_1_cat_dom"/>
</dbReference>
<keyword evidence="4 13" id="KW-0963">Cytoplasm</keyword>
<accession>A0A532V1R4</accession>
<dbReference type="InterPro" id="IPR056411">
    <property type="entry name" value="CysS_C"/>
</dbReference>
<comment type="subcellular location">
    <subcellularLocation>
        <location evidence="1 13">Cytoplasm</location>
    </subcellularLocation>
</comment>
<dbReference type="FunFam" id="3.40.50.620:FF:000130">
    <property type="entry name" value="Cysteine--tRNA ligase"/>
    <property type="match status" value="1"/>
</dbReference>
<dbReference type="CDD" id="cd00672">
    <property type="entry name" value="CysRS_core"/>
    <property type="match status" value="1"/>
</dbReference>
<dbReference type="Gene3D" id="1.20.120.1910">
    <property type="entry name" value="Cysteine-tRNA ligase, C-terminal anti-codon recognition domain"/>
    <property type="match status" value="1"/>
</dbReference>
<feature type="binding site" evidence="13">
    <location>
        <position position="242"/>
    </location>
    <ligand>
        <name>Zn(2+)</name>
        <dbReference type="ChEBI" id="CHEBI:29105"/>
    </ligand>
</feature>
<feature type="binding site" evidence="13">
    <location>
        <position position="213"/>
    </location>
    <ligand>
        <name>Zn(2+)</name>
        <dbReference type="ChEBI" id="CHEBI:29105"/>
    </ligand>
</feature>
<protein>
    <recommendedName>
        <fullName evidence="13">Cysteine--tRNA ligase</fullName>
        <ecNumber evidence="13">6.1.1.16</ecNumber>
    </recommendedName>
    <alternativeName>
        <fullName evidence="13">Cysteinyl-tRNA synthetase</fullName>
        <shortName evidence="13">CysRS</shortName>
    </alternativeName>
</protein>
<organism evidence="15 16">
    <name type="scientific">candidate division LCP-89 bacterium B3_LCP</name>
    <dbReference type="NCBI Taxonomy" id="2012998"/>
    <lineage>
        <taxon>Bacteria</taxon>
        <taxon>Pseudomonadati</taxon>
        <taxon>Bacteria division LCP-89</taxon>
    </lineage>
</organism>
<feature type="short sequence motif" description="'HIGH' region" evidence="13">
    <location>
        <begin position="32"/>
        <end position="42"/>
    </location>
</feature>
<dbReference type="GO" id="GO:0004817">
    <property type="term" value="F:cysteine-tRNA ligase activity"/>
    <property type="evidence" value="ECO:0007669"/>
    <property type="project" value="UniProtKB-UniRule"/>
</dbReference>
<keyword evidence="9 13" id="KW-0067">ATP-binding</keyword>
<dbReference type="GO" id="GO:0005829">
    <property type="term" value="C:cytosol"/>
    <property type="evidence" value="ECO:0007669"/>
    <property type="project" value="TreeGrafter"/>
</dbReference>
<evidence type="ECO:0000256" key="4">
    <source>
        <dbReference type="ARBA" id="ARBA00022490"/>
    </source>
</evidence>
<dbReference type="SUPFAM" id="SSF47323">
    <property type="entry name" value="Anticodon-binding domain of a subclass of class I aminoacyl-tRNA synthetases"/>
    <property type="match status" value="1"/>
</dbReference>
<dbReference type="Pfam" id="PF01406">
    <property type="entry name" value="tRNA-synt_1e"/>
    <property type="match status" value="1"/>
</dbReference>
<keyword evidence="6 13" id="KW-0479">Metal-binding</keyword>
<evidence type="ECO:0000256" key="5">
    <source>
        <dbReference type="ARBA" id="ARBA00022598"/>
    </source>
</evidence>
<dbReference type="PANTHER" id="PTHR10890">
    <property type="entry name" value="CYSTEINYL-TRNA SYNTHETASE"/>
    <property type="match status" value="1"/>
</dbReference>
<evidence type="ECO:0000256" key="12">
    <source>
        <dbReference type="ARBA" id="ARBA00047398"/>
    </source>
</evidence>
<keyword evidence="11 13" id="KW-0030">Aminoacyl-tRNA synthetase</keyword>
<dbReference type="InterPro" id="IPR015273">
    <property type="entry name" value="Cys-tRNA-synt_Ia_DALR"/>
</dbReference>
<comment type="cofactor">
    <cofactor evidence="13">
        <name>Zn(2+)</name>
        <dbReference type="ChEBI" id="CHEBI:29105"/>
    </cofactor>
    <text evidence="13">Binds 1 zinc ion per subunit.</text>
</comment>
<dbReference type="Pfam" id="PF23493">
    <property type="entry name" value="CysS_C"/>
    <property type="match status" value="1"/>
</dbReference>
<keyword evidence="5 13" id="KW-0436">Ligase</keyword>
<dbReference type="InterPro" id="IPR009080">
    <property type="entry name" value="tRNAsynth_Ia_anticodon-bd"/>
</dbReference>
<dbReference type="EC" id="6.1.1.16" evidence="13"/>
<reference evidence="15 16" key="1">
    <citation type="submission" date="2017-06" db="EMBL/GenBank/DDBJ databases">
        <title>Novel microbial phyla capable of carbon fixation and sulfur reduction in deep-sea sediments.</title>
        <authorList>
            <person name="Huang J."/>
            <person name="Baker B."/>
            <person name="Wang Y."/>
        </authorList>
    </citation>
    <scope>NUCLEOTIDE SEQUENCE [LARGE SCALE GENOMIC DNA]</scope>
    <source>
        <strain evidence="15">B3_LCP</strain>
    </source>
</reference>
<dbReference type="SUPFAM" id="SSF52374">
    <property type="entry name" value="Nucleotidylyl transferase"/>
    <property type="match status" value="1"/>
</dbReference>
<feature type="domain" description="Cysteinyl-tRNA synthetase class Ia DALR" evidence="14">
    <location>
        <begin position="365"/>
        <end position="427"/>
    </location>
</feature>
<dbReference type="Gene3D" id="3.40.50.620">
    <property type="entry name" value="HUPs"/>
    <property type="match status" value="1"/>
</dbReference>
<evidence type="ECO:0000256" key="10">
    <source>
        <dbReference type="ARBA" id="ARBA00022917"/>
    </source>
</evidence>
<dbReference type="GO" id="GO:0006423">
    <property type="term" value="P:cysteinyl-tRNA aminoacylation"/>
    <property type="evidence" value="ECO:0007669"/>
    <property type="project" value="UniProtKB-UniRule"/>
</dbReference>
<comment type="similarity">
    <text evidence="2 13">Belongs to the class-I aminoacyl-tRNA synthetase family.</text>
</comment>
<comment type="caution">
    <text evidence="15">The sequence shown here is derived from an EMBL/GenBank/DDBJ whole genome shotgun (WGS) entry which is preliminary data.</text>
</comment>
<evidence type="ECO:0000259" key="14">
    <source>
        <dbReference type="SMART" id="SM00840"/>
    </source>
</evidence>
<evidence type="ECO:0000256" key="9">
    <source>
        <dbReference type="ARBA" id="ARBA00022840"/>
    </source>
</evidence>
<dbReference type="EMBL" id="NJBN01000003">
    <property type="protein sequence ID" value="TKJ41123.1"/>
    <property type="molecule type" value="Genomic_DNA"/>
</dbReference>
<gene>
    <name evidence="13" type="primary">cysS</name>
    <name evidence="15" type="ORF">CEE37_05495</name>
</gene>
<keyword evidence="10 13" id="KW-0648">Protein biosynthesis</keyword>
<proteinExistence type="inferred from homology"/>
<dbReference type="InterPro" id="IPR015803">
    <property type="entry name" value="Cys-tRNA-ligase"/>
</dbReference>
<dbReference type="NCBIfam" id="TIGR00435">
    <property type="entry name" value="cysS"/>
    <property type="match status" value="1"/>
</dbReference>
<dbReference type="Proteomes" id="UP000319619">
    <property type="component" value="Unassembled WGS sequence"/>
</dbReference>
<dbReference type="GO" id="GO:0008270">
    <property type="term" value="F:zinc ion binding"/>
    <property type="evidence" value="ECO:0007669"/>
    <property type="project" value="UniProtKB-UniRule"/>
</dbReference>
<evidence type="ECO:0000256" key="11">
    <source>
        <dbReference type="ARBA" id="ARBA00023146"/>
    </source>
</evidence>
<evidence type="ECO:0000313" key="15">
    <source>
        <dbReference type="EMBL" id="TKJ41123.1"/>
    </source>
</evidence>
<evidence type="ECO:0000256" key="3">
    <source>
        <dbReference type="ARBA" id="ARBA00011245"/>
    </source>
</evidence>
<dbReference type="HAMAP" id="MF_00041">
    <property type="entry name" value="Cys_tRNA_synth"/>
    <property type="match status" value="1"/>
</dbReference>
<evidence type="ECO:0000256" key="2">
    <source>
        <dbReference type="ARBA" id="ARBA00005594"/>
    </source>
</evidence>
<evidence type="ECO:0000256" key="1">
    <source>
        <dbReference type="ARBA" id="ARBA00004496"/>
    </source>
</evidence>
<dbReference type="AlphaFoldDB" id="A0A532V1R4"/>
<feature type="binding site" evidence="13">
    <location>
        <position position="238"/>
    </location>
    <ligand>
        <name>Zn(2+)</name>
        <dbReference type="ChEBI" id="CHEBI:29105"/>
    </ligand>
</feature>
<evidence type="ECO:0000256" key="8">
    <source>
        <dbReference type="ARBA" id="ARBA00022833"/>
    </source>
</evidence>
<dbReference type="Pfam" id="PF09190">
    <property type="entry name" value="DALR_2"/>
    <property type="match status" value="1"/>
</dbReference>
<feature type="binding site" evidence="13">
    <location>
        <position position="30"/>
    </location>
    <ligand>
        <name>Zn(2+)</name>
        <dbReference type="ChEBI" id="CHEBI:29105"/>
    </ligand>
</feature>
<keyword evidence="7 13" id="KW-0547">Nucleotide-binding</keyword>
<feature type="short sequence motif" description="'KMSKS' region" evidence="13">
    <location>
        <begin position="270"/>
        <end position="274"/>
    </location>
</feature>
<comment type="catalytic activity">
    <reaction evidence="12 13">
        <text>tRNA(Cys) + L-cysteine + ATP = L-cysteinyl-tRNA(Cys) + AMP + diphosphate</text>
        <dbReference type="Rhea" id="RHEA:17773"/>
        <dbReference type="Rhea" id="RHEA-COMP:9661"/>
        <dbReference type="Rhea" id="RHEA-COMP:9679"/>
        <dbReference type="ChEBI" id="CHEBI:30616"/>
        <dbReference type="ChEBI" id="CHEBI:33019"/>
        <dbReference type="ChEBI" id="CHEBI:35235"/>
        <dbReference type="ChEBI" id="CHEBI:78442"/>
        <dbReference type="ChEBI" id="CHEBI:78517"/>
        <dbReference type="ChEBI" id="CHEBI:456215"/>
        <dbReference type="EC" id="6.1.1.16"/>
    </reaction>
</comment>
<evidence type="ECO:0000256" key="6">
    <source>
        <dbReference type="ARBA" id="ARBA00022723"/>
    </source>
</evidence>
<dbReference type="SMART" id="SM00840">
    <property type="entry name" value="DALR_2"/>
    <property type="match status" value="1"/>
</dbReference>
<keyword evidence="8 13" id="KW-0862">Zinc</keyword>
<evidence type="ECO:0000256" key="13">
    <source>
        <dbReference type="HAMAP-Rule" id="MF_00041"/>
    </source>
</evidence>
<dbReference type="PRINTS" id="PR00983">
    <property type="entry name" value="TRNASYNTHCYS"/>
</dbReference>
<dbReference type="InterPro" id="IPR024909">
    <property type="entry name" value="Cys-tRNA/MSH_ligase"/>
</dbReference>
<evidence type="ECO:0000256" key="7">
    <source>
        <dbReference type="ARBA" id="ARBA00022741"/>
    </source>
</evidence>
<dbReference type="GO" id="GO:0005524">
    <property type="term" value="F:ATP binding"/>
    <property type="evidence" value="ECO:0007669"/>
    <property type="project" value="UniProtKB-UniRule"/>
</dbReference>
<evidence type="ECO:0000313" key="16">
    <source>
        <dbReference type="Proteomes" id="UP000319619"/>
    </source>
</evidence>
<dbReference type="InterPro" id="IPR014729">
    <property type="entry name" value="Rossmann-like_a/b/a_fold"/>
</dbReference>
<name>A0A532V1R4_UNCL8</name>
<feature type="binding site" evidence="13">
    <location>
        <position position="273"/>
    </location>
    <ligand>
        <name>ATP</name>
        <dbReference type="ChEBI" id="CHEBI:30616"/>
    </ligand>
</feature>
<comment type="subunit">
    <text evidence="3 13">Monomer.</text>
</comment>